<feature type="transmembrane region" description="Helical" evidence="1">
    <location>
        <begin position="223"/>
        <end position="250"/>
    </location>
</feature>
<evidence type="ECO:0008006" key="4">
    <source>
        <dbReference type="Google" id="ProtNLM"/>
    </source>
</evidence>
<evidence type="ECO:0000313" key="3">
    <source>
        <dbReference type="Proteomes" id="UP001479436"/>
    </source>
</evidence>
<keyword evidence="1" id="KW-0472">Membrane</keyword>
<feature type="transmembrane region" description="Helical" evidence="1">
    <location>
        <begin position="173"/>
        <end position="193"/>
    </location>
</feature>
<name>A0ABR2WJH1_9FUNG</name>
<gene>
    <name evidence="2" type="ORF">K7432_013268</name>
</gene>
<evidence type="ECO:0000313" key="2">
    <source>
        <dbReference type="EMBL" id="KAK9761665.1"/>
    </source>
</evidence>
<dbReference type="Proteomes" id="UP001479436">
    <property type="component" value="Unassembled WGS sequence"/>
</dbReference>
<sequence length="316" mass="36498">MTHLSDYTYLDRLVCNTLALLWVLYRIQSFVGFREAFSPKRIRKGELRPIVTIIMLVSNILVVVYDVIVTMIKYKEGYVMETGTIISKPRDLWSEINLKLLPISDSLLDFSFAFLTSALFLFQATWNYIVQTYFKKPFMNSTEFHLCVAYSFLSFLTYALLQFTFIHNKTESTIIPQFFFSAEAFVLIAFAVVNHIRLNRTLHEIEESSKARKRLEISVKSNIYLGIFIAMMGVPLFIINIDILTGSIFVEDKFASDLLMKFFNIGYPGVYIFLCMSLYPYYDQGSCNCSGIRRVAAGNFVEDSDEASIVMLRRFP</sequence>
<feature type="transmembrane region" description="Helical" evidence="1">
    <location>
        <begin position="110"/>
        <end position="130"/>
    </location>
</feature>
<accession>A0ABR2WJH1</accession>
<feature type="transmembrane region" description="Helical" evidence="1">
    <location>
        <begin position="49"/>
        <end position="72"/>
    </location>
</feature>
<protein>
    <recommendedName>
        <fullName evidence="4">THH1/TOM1/TOM3 domain-containing protein</fullName>
    </recommendedName>
</protein>
<keyword evidence="3" id="KW-1185">Reference proteome</keyword>
<feature type="transmembrane region" description="Helical" evidence="1">
    <location>
        <begin position="142"/>
        <end position="161"/>
    </location>
</feature>
<proteinExistence type="predicted"/>
<keyword evidence="1" id="KW-0812">Transmembrane</keyword>
<dbReference type="EMBL" id="JASJQH010001279">
    <property type="protein sequence ID" value="KAK9761665.1"/>
    <property type="molecule type" value="Genomic_DNA"/>
</dbReference>
<organism evidence="2 3">
    <name type="scientific">Basidiobolus ranarum</name>
    <dbReference type="NCBI Taxonomy" id="34480"/>
    <lineage>
        <taxon>Eukaryota</taxon>
        <taxon>Fungi</taxon>
        <taxon>Fungi incertae sedis</taxon>
        <taxon>Zoopagomycota</taxon>
        <taxon>Entomophthoromycotina</taxon>
        <taxon>Basidiobolomycetes</taxon>
        <taxon>Basidiobolales</taxon>
        <taxon>Basidiobolaceae</taxon>
        <taxon>Basidiobolus</taxon>
    </lineage>
</organism>
<keyword evidence="1" id="KW-1133">Transmembrane helix</keyword>
<feature type="transmembrane region" description="Helical" evidence="1">
    <location>
        <begin position="262"/>
        <end position="282"/>
    </location>
</feature>
<reference evidence="2 3" key="1">
    <citation type="submission" date="2023-04" db="EMBL/GenBank/DDBJ databases">
        <title>Genome of Basidiobolus ranarum AG-B5.</title>
        <authorList>
            <person name="Stajich J.E."/>
            <person name="Carter-House D."/>
            <person name="Gryganskyi A."/>
        </authorList>
    </citation>
    <scope>NUCLEOTIDE SEQUENCE [LARGE SCALE GENOMIC DNA]</scope>
    <source>
        <strain evidence="2 3">AG-B5</strain>
    </source>
</reference>
<evidence type="ECO:0000256" key="1">
    <source>
        <dbReference type="SAM" id="Phobius"/>
    </source>
</evidence>
<comment type="caution">
    <text evidence="2">The sequence shown here is derived from an EMBL/GenBank/DDBJ whole genome shotgun (WGS) entry which is preliminary data.</text>
</comment>